<proteinExistence type="predicted"/>
<feature type="region of interest" description="Disordered" evidence="3">
    <location>
        <begin position="339"/>
        <end position="412"/>
    </location>
</feature>
<accession>A0AA85K479</accession>
<feature type="domain" description="SH3" evidence="4">
    <location>
        <begin position="718"/>
        <end position="779"/>
    </location>
</feature>
<reference evidence="5" key="1">
    <citation type="submission" date="2022-06" db="EMBL/GenBank/DDBJ databases">
        <authorList>
            <person name="Berger JAMES D."/>
            <person name="Berger JAMES D."/>
        </authorList>
    </citation>
    <scope>NUCLEOTIDE SEQUENCE [LARGE SCALE GENOMIC DNA]</scope>
</reference>
<evidence type="ECO:0000259" key="4">
    <source>
        <dbReference type="PROSITE" id="PS50002"/>
    </source>
</evidence>
<feature type="compositionally biased region" description="Polar residues" evidence="3">
    <location>
        <begin position="553"/>
        <end position="562"/>
    </location>
</feature>
<evidence type="ECO:0000256" key="1">
    <source>
        <dbReference type="ARBA" id="ARBA00022443"/>
    </source>
</evidence>
<feature type="compositionally biased region" description="Polar residues" evidence="3">
    <location>
        <begin position="256"/>
        <end position="273"/>
    </location>
</feature>
<dbReference type="PANTHER" id="PTHR14167:SF116">
    <property type="entry name" value="CAP, ISOFORM AC"/>
    <property type="match status" value="1"/>
</dbReference>
<keyword evidence="1 2" id="KW-0728">SH3 domain</keyword>
<dbReference type="PANTHER" id="PTHR14167">
    <property type="entry name" value="SH3 DOMAIN-CONTAINING"/>
    <property type="match status" value="1"/>
</dbReference>
<feature type="region of interest" description="Disordered" evidence="3">
    <location>
        <begin position="1"/>
        <end position="28"/>
    </location>
</feature>
<dbReference type="Pfam" id="PF00018">
    <property type="entry name" value="SH3_1"/>
    <property type="match status" value="2"/>
</dbReference>
<feature type="compositionally biased region" description="Polar residues" evidence="3">
    <location>
        <begin position="600"/>
        <end position="624"/>
    </location>
</feature>
<dbReference type="CDD" id="cd00174">
    <property type="entry name" value="SH3"/>
    <property type="match status" value="1"/>
</dbReference>
<evidence type="ECO:0000256" key="3">
    <source>
        <dbReference type="SAM" id="MobiDB-lite"/>
    </source>
</evidence>
<feature type="region of interest" description="Disordered" evidence="3">
    <location>
        <begin position="172"/>
        <end position="309"/>
    </location>
</feature>
<feature type="compositionally biased region" description="Polar residues" evidence="3">
    <location>
        <begin position="212"/>
        <end position="245"/>
    </location>
</feature>
<dbReference type="Gene3D" id="2.30.30.40">
    <property type="entry name" value="SH3 Domains"/>
    <property type="match status" value="2"/>
</dbReference>
<feature type="compositionally biased region" description="Basic residues" evidence="3">
    <location>
        <begin position="178"/>
        <end position="189"/>
    </location>
</feature>
<feature type="region of interest" description="Disordered" evidence="3">
    <location>
        <begin position="514"/>
        <end position="562"/>
    </location>
</feature>
<dbReference type="AlphaFoldDB" id="A0AA85K479"/>
<dbReference type="PROSITE" id="PS50002">
    <property type="entry name" value="SH3"/>
    <property type="match status" value="2"/>
</dbReference>
<evidence type="ECO:0000313" key="5">
    <source>
        <dbReference type="Proteomes" id="UP000050795"/>
    </source>
</evidence>
<dbReference type="InterPro" id="IPR001452">
    <property type="entry name" value="SH3_domain"/>
</dbReference>
<name>A0AA85K479_TRIRE</name>
<dbReference type="InterPro" id="IPR050384">
    <property type="entry name" value="Endophilin_SH3RF"/>
</dbReference>
<keyword evidence="5" id="KW-1185">Reference proteome</keyword>
<feature type="region of interest" description="Disordered" evidence="3">
    <location>
        <begin position="597"/>
        <end position="624"/>
    </location>
</feature>
<reference evidence="6" key="2">
    <citation type="submission" date="2023-11" db="UniProtKB">
        <authorList>
            <consortium name="WormBaseParasite"/>
        </authorList>
    </citation>
    <scope>IDENTIFICATION</scope>
</reference>
<feature type="compositionally biased region" description="Pro residues" evidence="3">
    <location>
        <begin position="278"/>
        <end position="287"/>
    </location>
</feature>
<organism evidence="5 6">
    <name type="scientific">Trichobilharzia regenti</name>
    <name type="common">Nasal bird schistosome</name>
    <dbReference type="NCBI Taxonomy" id="157069"/>
    <lineage>
        <taxon>Eukaryota</taxon>
        <taxon>Metazoa</taxon>
        <taxon>Spiralia</taxon>
        <taxon>Lophotrochozoa</taxon>
        <taxon>Platyhelminthes</taxon>
        <taxon>Trematoda</taxon>
        <taxon>Digenea</taxon>
        <taxon>Strigeidida</taxon>
        <taxon>Schistosomatoidea</taxon>
        <taxon>Schistosomatidae</taxon>
        <taxon>Trichobilharzia</taxon>
    </lineage>
</organism>
<dbReference type="Proteomes" id="UP000050795">
    <property type="component" value="Unassembled WGS sequence"/>
</dbReference>
<feature type="compositionally biased region" description="Basic and acidic residues" evidence="3">
    <location>
        <begin position="11"/>
        <end position="21"/>
    </location>
</feature>
<evidence type="ECO:0000313" key="6">
    <source>
        <dbReference type="WBParaSite" id="TREG1_61750.1"/>
    </source>
</evidence>
<evidence type="ECO:0000256" key="2">
    <source>
        <dbReference type="PROSITE-ProRule" id="PRU00192"/>
    </source>
</evidence>
<feature type="compositionally biased region" description="Low complexity" evidence="3">
    <location>
        <begin position="246"/>
        <end position="255"/>
    </location>
</feature>
<dbReference type="WBParaSite" id="TREG1_61750.1">
    <property type="protein sequence ID" value="TREG1_61750.1"/>
    <property type="gene ID" value="TREG1_61750"/>
</dbReference>
<protein>
    <recommendedName>
        <fullName evidence="4">SH3 domain-containing protein</fullName>
    </recommendedName>
</protein>
<feature type="compositionally biased region" description="Basic and acidic residues" evidence="3">
    <location>
        <begin position="391"/>
        <end position="407"/>
    </location>
</feature>
<dbReference type="SUPFAM" id="SSF50044">
    <property type="entry name" value="SH3-domain"/>
    <property type="match status" value="2"/>
</dbReference>
<dbReference type="InterPro" id="IPR036028">
    <property type="entry name" value="SH3-like_dom_sf"/>
</dbReference>
<dbReference type="SMART" id="SM00326">
    <property type="entry name" value="SH3"/>
    <property type="match status" value="2"/>
</dbReference>
<sequence length="780" mass="85420">MITNSNYPKIIGERSTSEHRGPSIMAKPIRPLPFASPCRAASAENRRMPVPWGLNNSPHVLNNLSKRKNHLRSSPTSLSSSSALSIDEQSGSVYNLKSFEKFAHMGQPHVVALYNFETGVEGDLEFEVGDIIMLEDIVDESWYKGRSIKTGAVGIFPMNHVEVRIPLTTGLFTDKQPKTKPVHPVKSRHILTGNRTNSHPSFRKKPIPLPKTANQSAPPCNSSESLNSQITDHSSNLNTAQCNMPSSGSEIYSSSPQANLPSNNLLSSRTQMFSKPVLPTPPLPLPPSSQQQQQQPKNSHVPPVINSLKPRNQTTISQLAQLLQERGIVSYRSRGMPSGATHLYPGSHPLLVSSTPSSIENHKSPTEMNDVNTSDNNGGKDDNNGNSNNKDNSDDDKKKTTTNEKSVKGGAYHSPLMVETVLSKLLPNKTPQNKFNLNLRAKSTKRLLDNERRHTAEVSCLADATDSNNGNNNNICATGTTNHNKNRHTASSYVKNLSESYLFNGGKLHEKDIKSTVDSTPLRTDDDKAFTSTNGGNDDDDVSNAKNADESYDNVSNFGDSSTSQLRSVFQVIKPPEKLVTSKGYIKLSSASTKKSASTNQLALTSQDQQSLHNETNSSGQSNGNKVISVNSWLTVKRKQAGNESTGELRLNVGDVLRCIDLVPGERHSNPSTIPLSLSLSSSDKWIECENWFGVTGLVNTSNVQVIDNPNELAAIMQHRPHARVVYAFQKETDEDLALTPGDIVYLFEAIDENWYRGESASSGHRGMFPATFVEVIKPL</sequence>
<feature type="domain" description="SH3" evidence="4">
    <location>
        <begin position="105"/>
        <end position="166"/>
    </location>
</feature>